<dbReference type="AlphaFoldDB" id="A0A0Z8IBM7"/>
<feature type="transmembrane region" description="Helical" evidence="6">
    <location>
        <begin position="9"/>
        <end position="30"/>
    </location>
</feature>
<sequence>MNKIQKNIYFWNLLGNLVAAGVSVFYLLIVSRFSTAQTADDFSMAYAIGNLWVVIGLFQVRNYQGTDVKGTHSFPAYFLARCYSLLFMVVSILPFLQLTSYQSSYLLVFLLLAYRISDVVSDLYQGLFQQEGRLDIAGQNMTFRYTTSILLLAGCLAISQNLAFSLAGLAIWNGLVVLLLDVKKGANFSTLRGTNFLSPLLHKEAWGILKACLPLFINGFLLTYIFNEPKQVIEQGLANGSLTAGMQRDFSILFMPVFFMSLCVLIVRPLITELAKLWHQNNTIEFASICRRLFLSLFLIGSLASFMAYWIGVPVLSLLYGVNLSSYAATLAILVFAGILYSLSIVCENILTIFRKQQVMVLIYLCLLALSKWLTGPLITSYQLWGAAISFLITMFVYLLLMSLLTFYYYHKGKKHV</sequence>
<dbReference type="InterPro" id="IPR050833">
    <property type="entry name" value="Poly_Biosynth_Transport"/>
</dbReference>
<feature type="transmembrane region" description="Helical" evidence="6">
    <location>
        <begin position="78"/>
        <end position="98"/>
    </location>
</feature>
<feature type="transmembrane region" description="Helical" evidence="6">
    <location>
        <begin position="250"/>
        <end position="271"/>
    </location>
</feature>
<accession>A0A0Z8IBM7</accession>
<evidence type="ECO:0000256" key="1">
    <source>
        <dbReference type="ARBA" id="ARBA00004651"/>
    </source>
</evidence>
<organism evidence="7 10">
    <name type="scientific">Streptococcus suis</name>
    <dbReference type="NCBI Taxonomy" id="1307"/>
    <lineage>
        <taxon>Bacteria</taxon>
        <taxon>Bacillati</taxon>
        <taxon>Bacillota</taxon>
        <taxon>Bacilli</taxon>
        <taxon>Lactobacillales</taxon>
        <taxon>Streptococcaceae</taxon>
        <taxon>Streptococcus</taxon>
    </lineage>
</organism>
<evidence type="ECO:0000256" key="4">
    <source>
        <dbReference type="ARBA" id="ARBA00022989"/>
    </source>
</evidence>
<protein>
    <submittedName>
        <fullName evidence="7">Polysaccharide biosynthesis protein</fullName>
    </submittedName>
</protein>
<evidence type="ECO:0000256" key="3">
    <source>
        <dbReference type="ARBA" id="ARBA00022692"/>
    </source>
</evidence>
<keyword evidence="4 6" id="KW-1133">Transmembrane helix</keyword>
<evidence type="ECO:0000313" key="7">
    <source>
        <dbReference type="EMBL" id="CYV32588.1"/>
    </source>
</evidence>
<keyword evidence="2" id="KW-1003">Cell membrane</keyword>
<name>A0A0Z8IBM7_STRSU</name>
<evidence type="ECO:0000313" key="10">
    <source>
        <dbReference type="Proteomes" id="UP000071533"/>
    </source>
</evidence>
<dbReference type="PANTHER" id="PTHR30250">
    <property type="entry name" value="PST FAMILY PREDICTED COLANIC ACID TRANSPORTER"/>
    <property type="match status" value="1"/>
</dbReference>
<keyword evidence="3 6" id="KW-0812">Transmembrane</keyword>
<dbReference type="RefSeq" id="WP_044690297.1">
    <property type="nucleotide sequence ID" value="NZ_CEHX01000075.1"/>
</dbReference>
<feature type="transmembrane region" description="Helical" evidence="6">
    <location>
        <begin position="145"/>
        <end position="163"/>
    </location>
</feature>
<dbReference type="Proteomes" id="UP000071533">
    <property type="component" value="Unassembled WGS sequence"/>
</dbReference>
<proteinExistence type="predicted"/>
<reference evidence="9 10" key="1">
    <citation type="submission" date="2016-02" db="EMBL/GenBank/DDBJ databases">
        <authorList>
            <consortium name="Pathogen Informatics"/>
        </authorList>
    </citation>
    <scope>NUCLEOTIDE SEQUENCE [LARGE SCALE GENOMIC DNA]</scope>
    <source>
        <strain evidence="7 10">LSS69</strain>
        <strain evidence="8 9">SS1013</strain>
    </source>
</reference>
<feature type="transmembrane region" description="Helical" evidence="6">
    <location>
        <begin position="292"/>
        <end position="312"/>
    </location>
</feature>
<feature type="transmembrane region" description="Helical" evidence="6">
    <location>
        <begin position="385"/>
        <end position="410"/>
    </location>
</feature>
<evidence type="ECO:0000256" key="5">
    <source>
        <dbReference type="ARBA" id="ARBA00023136"/>
    </source>
</evidence>
<keyword evidence="5 6" id="KW-0472">Membrane</keyword>
<evidence type="ECO:0000313" key="9">
    <source>
        <dbReference type="Proteomes" id="UP000069526"/>
    </source>
</evidence>
<dbReference type="PANTHER" id="PTHR30250:SF11">
    <property type="entry name" value="O-ANTIGEN TRANSPORTER-RELATED"/>
    <property type="match status" value="1"/>
</dbReference>
<dbReference type="EMBL" id="FIHS01000007">
    <property type="protein sequence ID" value="CYV32588.1"/>
    <property type="molecule type" value="Genomic_DNA"/>
</dbReference>
<evidence type="ECO:0000256" key="6">
    <source>
        <dbReference type="SAM" id="Phobius"/>
    </source>
</evidence>
<evidence type="ECO:0000256" key="2">
    <source>
        <dbReference type="ARBA" id="ARBA00022475"/>
    </source>
</evidence>
<feature type="transmembrane region" description="Helical" evidence="6">
    <location>
        <begin position="42"/>
        <end position="58"/>
    </location>
</feature>
<feature type="transmembrane region" description="Helical" evidence="6">
    <location>
        <begin position="359"/>
        <end position="379"/>
    </location>
</feature>
<dbReference type="Proteomes" id="UP000069526">
    <property type="component" value="Unassembled WGS sequence"/>
</dbReference>
<feature type="transmembrane region" description="Helical" evidence="6">
    <location>
        <begin position="324"/>
        <end position="347"/>
    </location>
</feature>
<evidence type="ECO:0000313" key="8">
    <source>
        <dbReference type="EMBL" id="CYW33205.1"/>
    </source>
</evidence>
<gene>
    <name evidence="7" type="primary">rgpX3</name>
    <name evidence="7" type="ORF">ERS132431_00731</name>
    <name evidence="8" type="ORF">ERS132539_01259</name>
</gene>
<dbReference type="EMBL" id="FIJK01000028">
    <property type="protein sequence ID" value="CYW33205.1"/>
    <property type="molecule type" value="Genomic_DNA"/>
</dbReference>
<feature type="transmembrane region" description="Helical" evidence="6">
    <location>
        <begin position="104"/>
        <end position="124"/>
    </location>
</feature>
<comment type="subcellular location">
    <subcellularLocation>
        <location evidence="1">Cell membrane</location>
        <topology evidence="1">Multi-pass membrane protein</topology>
    </subcellularLocation>
</comment>
<dbReference type="GO" id="GO:0005886">
    <property type="term" value="C:plasma membrane"/>
    <property type="evidence" value="ECO:0007669"/>
    <property type="project" value="UniProtKB-SubCell"/>
</dbReference>